<feature type="region of interest" description="Disordered" evidence="2">
    <location>
        <begin position="129"/>
        <end position="149"/>
    </location>
</feature>
<dbReference type="OrthoDB" id="7872884at2759"/>
<proteinExistence type="predicted"/>
<dbReference type="RefSeq" id="XP_051861571.1">
    <property type="nucleotide sequence ID" value="XM_052005611.1"/>
</dbReference>
<feature type="coiled-coil region" evidence="1">
    <location>
        <begin position="657"/>
        <end position="691"/>
    </location>
</feature>
<organism evidence="3 4">
    <name type="scientific">Drosophila albomicans</name>
    <name type="common">Fruit fly</name>
    <dbReference type="NCBI Taxonomy" id="7291"/>
    <lineage>
        <taxon>Eukaryota</taxon>
        <taxon>Metazoa</taxon>
        <taxon>Ecdysozoa</taxon>
        <taxon>Arthropoda</taxon>
        <taxon>Hexapoda</taxon>
        <taxon>Insecta</taxon>
        <taxon>Pterygota</taxon>
        <taxon>Neoptera</taxon>
        <taxon>Endopterygota</taxon>
        <taxon>Diptera</taxon>
        <taxon>Brachycera</taxon>
        <taxon>Muscomorpha</taxon>
        <taxon>Ephydroidea</taxon>
        <taxon>Drosophilidae</taxon>
        <taxon>Drosophila</taxon>
    </lineage>
</organism>
<name>A0A9C6SXK8_DROAB</name>
<keyword evidence="3" id="KW-1185">Reference proteome</keyword>
<feature type="compositionally biased region" description="Basic and acidic residues" evidence="2">
    <location>
        <begin position="133"/>
        <end position="149"/>
    </location>
</feature>
<feature type="compositionally biased region" description="Basic residues" evidence="2">
    <location>
        <begin position="703"/>
        <end position="712"/>
    </location>
</feature>
<protein>
    <submittedName>
        <fullName evidence="4">Trichohyalin</fullName>
    </submittedName>
</protein>
<evidence type="ECO:0000313" key="3">
    <source>
        <dbReference type="Proteomes" id="UP000515160"/>
    </source>
</evidence>
<evidence type="ECO:0000256" key="1">
    <source>
        <dbReference type="SAM" id="Coils"/>
    </source>
</evidence>
<feature type="region of interest" description="Disordered" evidence="2">
    <location>
        <begin position="783"/>
        <end position="830"/>
    </location>
</feature>
<feature type="region of interest" description="Disordered" evidence="2">
    <location>
        <begin position="696"/>
        <end position="721"/>
    </location>
</feature>
<gene>
    <name evidence="4" type="primary">LOC117566444</name>
</gene>
<dbReference type="GeneID" id="117566444"/>
<feature type="region of interest" description="Disordered" evidence="2">
    <location>
        <begin position="429"/>
        <end position="449"/>
    </location>
</feature>
<accession>A0A9C6SXK8</accession>
<keyword evidence="1" id="KW-0175">Coiled coil</keyword>
<reference evidence="4" key="1">
    <citation type="submission" date="2025-08" db="UniProtKB">
        <authorList>
            <consortium name="RefSeq"/>
        </authorList>
    </citation>
    <scope>IDENTIFICATION</scope>
    <source>
        <strain evidence="4">15112-1751.03</strain>
        <tissue evidence="4">Whole Adult</tissue>
    </source>
</reference>
<feature type="coiled-coil region" evidence="1">
    <location>
        <begin position="541"/>
        <end position="609"/>
    </location>
</feature>
<dbReference type="AlphaFoldDB" id="A0A9C6SXK8"/>
<evidence type="ECO:0000256" key="2">
    <source>
        <dbReference type="SAM" id="MobiDB-lite"/>
    </source>
</evidence>
<sequence length="918" mass="107666">MNAYESQSESESDSHSVLVTISSELIINENEKEKNEVSAEQTSDKTQDTLYIFEKILSPHKNNKDHLIGEKEEAQLKEGEDRIVGLESFQSLLSKKANPACETQLQNSLEHHENNTLDKAIERNPIVITEQASENKEENRPRDREERPLVLEERHSLSIAETKKRRASVYCDDNLFIPRELARSELHQRRFPTTVNNLDRISKHSDYRLRMLKFPVGSGRARFVAQQLKRRKLREQRMKTEEKRKLLEDKKSQMKAETQLMPNLNQEKLPSDEECCIILEEIVVSETEEDGTDELIERVSKRQLKRSSSLDLSRSSAEELLADKQDQQQLPLFRWHNPDCSDNSRKMGILEDISLSASVDIQVGYSEMPNTSSETASQQQPQQHQQVIVEVVSAELQPQQQPSPRPCAEVVEQSQQVVEVQHMEVQRQQEQQRLQQQPQQQQHPQQQYQPHIAAEANRLPAATTANSRDMEPLRQQLMHRIILPQLQTEDLPESSIVNNNAVSLMNQNLQPHFIDSSMGDSEWTQLQYDKYALVLSSQHQQQQQQQQHQQQQQQNQQHQQQQQRQQQLVPLWQQQQPSYQMSHQEHQHLEAGQEELQQLNAQYQRLKCQEEEKLKCLNNTLKEVYADRLLSERQHADLHRLFMHKMVESKKHEDSLHAQRDQLKRQLKEDLDSLEQRIAEKQRQLQERSRSWQWQQQQQQQQYHHHHQHPHQQQHQQQRQLQYQQQQQLQLTYSQQQHQHQQQQQHQYYLRQLQPPPYQPRLQCFQDAFSQYAESQLVDSNNTLMPPPPPPPVTTTTLASLRPTPMQPPPPPVAYRTDIRQQPARSGRMMRRRHTIDHRANNMMLYPPYATPAAPPRDALRRTNVTAATAAHFSRPDTSTTVANERNHVNQAIEQTAITSIISNYVTNYLNDMESRNP</sequence>
<dbReference type="Proteomes" id="UP000515160">
    <property type="component" value="Chromosome 3"/>
</dbReference>
<evidence type="ECO:0000313" key="4">
    <source>
        <dbReference type="RefSeq" id="XP_051861571.1"/>
    </source>
</evidence>
<feature type="coiled-coil region" evidence="1">
    <location>
        <begin position="225"/>
        <end position="267"/>
    </location>
</feature>